<dbReference type="PANTHER" id="PTHR32361:SF28">
    <property type="entry name" value="FRP1P"/>
    <property type="match status" value="1"/>
</dbReference>
<evidence type="ECO:0000256" key="2">
    <source>
        <dbReference type="ARBA" id="ARBA00006278"/>
    </source>
</evidence>
<dbReference type="Pfam" id="PF01794">
    <property type="entry name" value="Ferric_reduct"/>
    <property type="match status" value="1"/>
</dbReference>
<feature type="transmembrane region" description="Helical" evidence="10">
    <location>
        <begin position="239"/>
        <end position="257"/>
    </location>
</feature>
<dbReference type="GO" id="GO:0006826">
    <property type="term" value="P:iron ion transport"/>
    <property type="evidence" value="ECO:0007669"/>
    <property type="project" value="TreeGrafter"/>
</dbReference>
<accession>A0AAN9UJ45</accession>
<protein>
    <recommendedName>
        <fullName evidence="11">FAD-binding FR-type domain-containing protein</fullName>
    </recommendedName>
</protein>
<gene>
    <name evidence="12" type="ORF">SLS62_008843</name>
</gene>
<evidence type="ECO:0000256" key="6">
    <source>
        <dbReference type="ARBA" id="ARBA00022989"/>
    </source>
</evidence>
<dbReference type="InterPro" id="IPR039261">
    <property type="entry name" value="FNR_nucleotide-bd"/>
</dbReference>
<name>A0AAN9UJ45_9PEZI</name>
<dbReference type="Pfam" id="PF08022">
    <property type="entry name" value="FAD_binding_8"/>
    <property type="match status" value="1"/>
</dbReference>
<proteinExistence type="inferred from homology"/>
<dbReference type="Proteomes" id="UP001320420">
    <property type="component" value="Unassembled WGS sequence"/>
</dbReference>
<keyword evidence="9 10" id="KW-0472">Membrane</keyword>
<dbReference type="InterPro" id="IPR013121">
    <property type="entry name" value="Fe_red_NAD-bd_6"/>
</dbReference>
<dbReference type="InterPro" id="IPR017927">
    <property type="entry name" value="FAD-bd_FR_type"/>
</dbReference>
<dbReference type="SFLD" id="SFLDG01168">
    <property type="entry name" value="Ferric_reductase_subgroup_(FRE"/>
    <property type="match status" value="1"/>
</dbReference>
<feature type="transmembrane region" description="Helical" evidence="10">
    <location>
        <begin position="24"/>
        <end position="43"/>
    </location>
</feature>
<keyword evidence="7" id="KW-0560">Oxidoreductase</keyword>
<dbReference type="InterPro" id="IPR051410">
    <property type="entry name" value="Ferric/Cupric_Reductase"/>
</dbReference>
<keyword evidence="5" id="KW-0249">Electron transport</keyword>
<evidence type="ECO:0000259" key="11">
    <source>
        <dbReference type="PROSITE" id="PS51384"/>
    </source>
</evidence>
<organism evidence="12 13">
    <name type="scientific">Diatrype stigma</name>
    <dbReference type="NCBI Taxonomy" id="117547"/>
    <lineage>
        <taxon>Eukaryota</taxon>
        <taxon>Fungi</taxon>
        <taxon>Dikarya</taxon>
        <taxon>Ascomycota</taxon>
        <taxon>Pezizomycotina</taxon>
        <taxon>Sordariomycetes</taxon>
        <taxon>Xylariomycetidae</taxon>
        <taxon>Xylariales</taxon>
        <taxon>Diatrypaceae</taxon>
        <taxon>Diatrype</taxon>
    </lineage>
</organism>
<sequence length="574" mass="64069">MTDAYNFLELDEAAKHARRQALDWYGILAHGSVLVVLALFLLYRIGAFLVNKATRNRAEYAALPGSPGLKRQRQKASGTWAAAGRKAAWWLEEDVRFLGQNWGQRVEFIFGSIWTLWLLFLCVYGAGNDYLHLTKRFGTIAVSQLPIQYVLALKKFSPVALVLRSSHEAINRWHRVLGRIVYFLLFLHAAFYLNYFYQMGILSRRVVDLVPALGITAFIGFILLNTTALSVVRTYSYRVFFITHLTVAFALPPIIFFHHRTTLFYVAEGLVLFIIDLAFRKMGTFTADASIAPIPGSDLIKIVAPVAPQHASRFREKPGTHVYLNIPPASRPSSGAFSPKSYIFECIFNPFTVASIADDPAELTLVARCHTGPMTQNLARLAHTNTSGARFPLSVEGPYGSAAHMPNLAGPDFDQVLLVAGGVGATFIVPLYKSILSENPEARVHMVWAIRTASDATWPVTGTAESILDDDRVQLFLTGDIFEEEADAGVSVTETDEIEMRQISRSQAKLASGCNQRRPDLQKIVDDIFRQGMEERVAVVVCGPEAMASELRKHVGTWVRKGRKVFWHNESFAW</sequence>
<comment type="similarity">
    <text evidence="2">Belongs to the ferric reductase (FRE) family.</text>
</comment>
<dbReference type="InterPro" id="IPR013112">
    <property type="entry name" value="FAD-bd_8"/>
</dbReference>
<dbReference type="GO" id="GO:0005886">
    <property type="term" value="C:plasma membrane"/>
    <property type="evidence" value="ECO:0007669"/>
    <property type="project" value="TreeGrafter"/>
</dbReference>
<evidence type="ECO:0000313" key="12">
    <source>
        <dbReference type="EMBL" id="KAK7747807.1"/>
    </source>
</evidence>
<keyword evidence="13" id="KW-1185">Reference proteome</keyword>
<dbReference type="GO" id="GO:0006879">
    <property type="term" value="P:intracellular iron ion homeostasis"/>
    <property type="evidence" value="ECO:0007669"/>
    <property type="project" value="TreeGrafter"/>
</dbReference>
<keyword evidence="6 10" id="KW-1133">Transmembrane helix</keyword>
<feature type="transmembrane region" description="Helical" evidence="10">
    <location>
        <begin position="209"/>
        <end position="232"/>
    </location>
</feature>
<evidence type="ECO:0000313" key="13">
    <source>
        <dbReference type="Proteomes" id="UP001320420"/>
    </source>
</evidence>
<keyword evidence="3" id="KW-0813">Transport</keyword>
<comment type="subcellular location">
    <subcellularLocation>
        <location evidence="1">Membrane</location>
        <topology evidence="1">Multi-pass membrane protein</topology>
    </subcellularLocation>
</comment>
<dbReference type="SFLD" id="SFLDS00052">
    <property type="entry name" value="Ferric_Reductase_Domain"/>
    <property type="match status" value="1"/>
</dbReference>
<evidence type="ECO:0000256" key="9">
    <source>
        <dbReference type="ARBA" id="ARBA00023136"/>
    </source>
</evidence>
<dbReference type="PANTHER" id="PTHR32361">
    <property type="entry name" value="FERRIC/CUPRIC REDUCTASE TRANSMEMBRANE COMPONENT"/>
    <property type="match status" value="1"/>
</dbReference>
<dbReference type="EMBL" id="JAKJXP020000086">
    <property type="protein sequence ID" value="KAK7747807.1"/>
    <property type="molecule type" value="Genomic_DNA"/>
</dbReference>
<dbReference type="GO" id="GO:0015677">
    <property type="term" value="P:copper ion import"/>
    <property type="evidence" value="ECO:0007669"/>
    <property type="project" value="TreeGrafter"/>
</dbReference>
<feature type="transmembrane region" description="Helical" evidence="10">
    <location>
        <begin position="176"/>
        <end position="197"/>
    </location>
</feature>
<evidence type="ECO:0000256" key="3">
    <source>
        <dbReference type="ARBA" id="ARBA00022448"/>
    </source>
</evidence>
<dbReference type="SUPFAM" id="SSF52343">
    <property type="entry name" value="Ferredoxin reductase-like, C-terminal NADP-linked domain"/>
    <property type="match status" value="1"/>
</dbReference>
<dbReference type="GO" id="GO:0000293">
    <property type="term" value="F:ferric-chelate reductase activity"/>
    <property type="evidence" value="ECO:0007669"/>
    <property type="project" value="UniProtKB-ARBA"/>
</dbReference>
<keyword evidence="8" id="KW-0406">Ion transport</keyword>
<dbReference type="PROSITE" id="PS51384">
    <property type="entry name" value="FAD_FR"/>
    <property type="match status" value="1"/>
</dbReference>
<keyword evidence="4 10" id="KW-0812">Transmembrane</keyword>
<feature type="domain" description="FAD-binding FR-type" evidence="11">
    <location>
        <begin position="232"/>
        <end position="405"/>
    </location>
</feature>
<evidence type="ECO:0000256" key="1">
    <source>
        <dbReference type="ARBA" id="ARBA00004141"/>
    </source>
</evidence>
<evidence type="ECO:0000256" key="7">
    <source>
        <dbReference type="ARBA" id="ARBA00023002"/>
    </source>
</evidence>
<evidence type="ECO:0000256" key="5">
    <source>
        <dbReference type="ARBA" id="ARBA00022982"/>
    </source>
</evidence>
<dbReference type="InterPro" id="IPR013130">
    <property type="entry name" value="Fe3_Rdtase_TM_dom"/>
</dbReference>
<evidence type="ECO:0000256" key="8">
    <source>
        <dbReference type="ARBA" id="ARBA00023065"/>
    </source>
</evidence>
<comment type="caution">
    <text evidence="12">The sequence shown here is derived from an EMBL/GenBank/DDBJ whole genome shotgun (WGS) entry which is preliminary data.</text>
</comment>
<evidence type="ECO:0000256" key="10">
    <source>
        <dbReference type="SAM" id="Phobius"/>
    </source>
</evidence>
<evidence type="ECO:0000256" key="4">
    <source>
        <dbReference type="ARBA" id="ARBA00022692"/>
    </source>
</evidence>
<feature type="transmembrane region" description="Helical" evidence="10">
    <location>
        <begin position="263"/>
        <end position="279"/>
    </location>
</feature>
<feature type="transmembrane region" description="Helical" evidence="10">
    <location>
        <begin position="106"/>
        <end position="127"/>
    </location>
</feature>
<dbReference type="Gene3D" id="3.40.50.80">
    <property type="entry name" value="Nucleotide-binding domain of ferredoxin-NADP reductase (FNR) module"/>
    <property type="match status" value="1"/>
</dbReference>
<dbReference type="AlphaFoldDB" id="A0AAN9UJ45"/>
<dbReference type="Pfam" id="PF08030">
    <property type="entry name" value="NAD_binding_6"/>
    <property type="match status" value="1"/>
</dbReference>
<dbReference type="CDD" id="cd06186">
    <property type="entry name" value="NOX_Duox_like_FAD_NADP"/>
    <property type="match status" value="1"/>
</dbReference>
<reference evidence="12 13" key="1">
    <citation type="submission" date="2024-02" db="EMBL/GenBank/DDBJ databases">
        <title>De novo assembly and annotation of 12 fungi associated with fruit tree decline syndrome in Ontario, Canada.</title>
        <authorList>
            <person name="Sulman M."/>
            <person name="Ellouze W."/>
            <person name="Ilyukhin E."/>
        </authorList>
    </citation>
    <scope>NUCLEOTIDE SEQUENCE [LARGE SCALE GENOMIC DNA]</scope>
    <source>
        <strain evidence="12 13">M11/M66-122</strain>
    </source>
</reference>